<proteinExistence type="predicted"/>
<dbReference type="PANTHER" id="PTHR35910:SF6">
    <property type="entry name" value="2EXR DOMAIN-CONTAINING PROTEIN"/>
    <property type="match status" value="1"/>
</dbReference>
<dbReference type="OrthoDB" id="3561020at2759"/>
<dbReference type="Pfam" id="PF20150">
    <property type="entry name" value="2EXR"/>
    <property type="match status" value="1"/>
</dbReference>
<name>W9CQJ9_SCLBF</name>
<evidence type="ECO:0000313" key="2">
    <source>
        <dbReference type="EMBL" id="ESZ98126.1"/>
    </source>
</evidence>
<evidence type="ECO:0000259" key="1">
    <source>
        <dbReference type="Pfam" id="PF20150"/>
    </source>
</evidence>
<keyword evidence="3" id="KW-1185">Reference proteome</keyword>
<reference evidence="2 3" key="1">
    <citation type="journal article" date="2014" name="Genome Announc.">
        <title>Draft genome sequence of Sclerotinia borealis, a psychrophilic plant pathogenic fungus.</title>
        <authorList>
            <person name="Mardanov A.V."/>
            <person name="Beletsky A.V."/>
            <person name="Kadnikov V.V."/>
            <person name="Ignatov A.N."/>
            <person name="Ravin N.V."/>
        </authorList>
    </citation>
    <scope>NUCLEOTIDE SEQUENCE [LARGE SCALE GENOMIC DNA]</scope>
    <source>
        <strain evidence="3">F-4157</strain>
    </source>
</reference>
<dbReference type="Proteomes" id="UP000019487">
    <property type="component" value="Unassembled WGS sequence"/>
</dbReference>
<organism evidence="2 3">
    <name type="scientific">Sclerotinia borealis (strain F-4128)</name>
    <dbReference type="NCBI Taxonomy" id="1432307"/>
    <lineage>
        <taxon>Eukaryota</taxon>
        <taxon>Fungi</taxon>
        <taxon>Dikarya</taxon>
        <taxon>Ascomycota</taxon>
        <taxon>Pezizomycotina</taxon>
        <taxon>Leotiomycetes</taxon>
        <taxon>Helotiales</taxon>
        <taxon>Sclerotiniaceae</taxon>
        <taxon>Sclerotinia</taxon>
    </lineage>
</organism>
<dbReference type="PANTHER" id="PTHR35910">
    <property type="entry name" value="2EXR DOMAIN-CONTAINING PROTEIN"/>
    <property type="match status" value="1"/>
</dbReference>
<gene>
    <name evidence="2" type="ORF">SBOR_1505</name>
</gene>
<dbReference type="EMBL" id="AYSA01000053">
    <property type="protein sequence ID" value="ESZ98126.1"/>
    <property type="molecule type" value="Genomic_DNA"/>
</dbReference>
<dbReference type="HOGENOM" id="CLU_797302_0_0_1"/>
<protein>
    <recommendedName>
        <fullName evidence="1">2EXR domain-containing protein</fullName>
    </recommendedName>
</protein>
<dbReference type="InterPro" id="IPR045518">
    <property type="entry name" value="2EXR"/>
</dbReference>
<feature type="domain" description="2EXR" evidence="1">
    <location>
        <begin position="92"/>
        <end position="188"/>
    </location>
</feature>
<comment type="caution">
    <text evidence="2">The sequence shown here is derived from an EMBL/GenBank/DDBJ whole genome shotgun (WGS) entry which is preliminary data.</text>
</comment>
<accession>W9CQJ9</accession>
<sequence>MEAQITQPCYIPLSQRYAHVWKDTERKFNAKQIEKASPKPPFISECEYQVESSNIGDLLHPPPSPALSFEQLFEGFGHGTTNDKLGVSPTNFTRFEQLPAELRLEIWRMACGQGRNIKYEMRPFGTQGECVCNSVSNTPEPGVLSACKESREEALKHYSLCLGTKADRTTLRLEAQRRIWFNSKVDTMCVGLDFSLYCIGARSGDFFTTCATMSMSSLAFNIYQRYSWGEPVWEVDWNDIFRAIDAYGARSSELQEIILYYDMDIEPEYQWAGSEFVELDWSAMDPYCEKMNHLQTVQRELLRDSPGLEPDWRAVTRERMLEIWGNIQSKVILMDVKVNNDRQPRQMD</sequence>
<dbReference type="AlphaFoldDB" id="W9CQJ9"/>
<evidence type="ECO:0000313" key="3">
    <source>
        <dbReference type="Proteomes" id="UP000019487"/>
    </source>
</evidence>